<dbReference type="Pfam" id="PF01501">
    <property type="entry name" value="Glyco_transf_8"/>
    <property type="match status" value="1"/>
</dbReference>
<dbReference type="EMBL" id="CAAHFH010000002">
    <property type="protein sequence ID" value="VGO21678.1"/>
    <property type="molecule type" value="Genomic_DNA"/>
</dbReference>
<dbReference type="RefSeq" id="WP_136063118.1">
    <property type="nucleotide sequence ID" value="NZ_CAAHFH010000002.1"/>
</dbReference>
<dbReference type="AlphaFoldDB" id="A0A6C2UNC0"/>
<name>A0A6C2UNC0_9BACT</name>
<dbReference type="CDD" id="cd04194">
    <property type="entry name" value="GT8_A4GalT_like"/>
    <property type="match status" value="1"/>
</dbReference>
<dbReference type="InterPro" id="IPR002495">
    <property type="entry name" value="Glyco_trans_8"/>
</dbReference>
<dbReference type="GO" id="GO:0046872">
    <property type="term" value="F:metal ion binding"/>
    <property type="evidence" value="ECO:0007669"/>
    <property type="project" value="UniProtKB-KW"/>
</dbReference>
<evidence type="ECO:0000313" key="4">
    <source>
        <dbReference type="EMBL" id="VGO21678.1"/>
    </source>
</evidence>
<evidence type="ECO:0000313" key="5">
    <source>
        <dbReference type="Proteomes" id="UP000346198"/>
    </source>
</evidence>
<protein>
    <submittedName>
        <fullName evidence="4">General stress protein A</fullName>
    </submittedName>
</protein>
<dbReference type="PANTHER" id="PTHR13778">
    <property type="entry name" value="GLYCOSYLTRANSFERASE 8 DOMAIN-CONTAINING PROTEIN"/>
    <property type="match status" value="1"/>
</dbReference>
<organism evidence="4 5">
    <name type="scientific">Pontiella sulfatireligans</name>
    <dbReference type="NCBI Taxonomy" id="2750658"/>
    <lineage>
        <taxon>Bacteria</taxon>
        <taxon>Pseudomonadati</taxon>
        <taxon>Kiritimatiellota</taxon>
        <taxon>Kiritimatiellia</taxon>
        <taxon>Kiritimatiellales</taxon>
        <taxon>Pontiellaceae</taxon>
        <taxon>Pontiella</taxon>
    </lineage>
</organism>
<dbReference type="Gene3D" id="3.90.550.10">
    <property type="entry name" value="Spore Coat Polysaccharide Biosynthesis Protein SpsA, Chain A"/>
    <property type="match status" value="1"/>
</dbReference>
<keyword evidence="2" id="KW-0808">Transferase</keyword>
<evidence type="ECO:0000256" key="3">
    <source>
        <dbReference type="ARBA" id="ARBA00022723"/>
    </source>
</evidence>
<dbReference type="InterPro" id="IPR029044">
    <property type="entry name" value="Nucleotide-diphossugar_trans"/>
</dbReference>
<accession>A0A6C2UNC0</accession>
<dbReference type="PANTHER" id="PTHR13778:SF47">
    <property type="entry name" value="LIPOPOLYSACCHARIDE 1,3-GALACTOSYLTRANSFERASE"/>
    <property type="match status" value="1"/>
</dbReference>
<proteinExistence type="predicted"/>
<dbReference type="Proteomes" id="UP000346198">
    <property type="component" value="Unassembled WGS sequence"/>
</dbReference>
<keyword evidence="3" id="KW-0479">Metal-binding</keyword>
<dbReference type="GO" id="GO:0016757">
    <property type="term" value="F:glycosyltransferase activity"/>
    <property type="evidence" value="ECO:0007669"/>
    <property type="project" value="UniProtKB-KW"/>
</dbReference>
<gene>
    <name evidence="4" type="primary">gspA</name>
    <name evidence="4" type="ORF">SCARR_03752</name>
</gene>
<reference evidence="4 5" key="1">
    <citation type="submission" date="2019-04" db="EMBL/GenBank/DDBJ databases">
        <authorList>
            <person name="Van Vliet M D."/>
        </authorList>
    </citation>
    <scope>NUCLEOTIDE SEQUENCE [LARGE SCALE GENOMIC DNA]</scope>
    <source>
        <strain evidence="4 5">F21</strain>
    </source>
</reference>
<sequence length="316" mass="36735">MAEEFTLNMLMDTPIKVCLAADRKYLRHLLVTMSSILLHAAEKERFEFLILSDGSLRDAHFSKVGGLGDCEIQIVRADQMIHEHMDLVCNPQWPFSVYYRLLLPFLCSGDERIIYLDCDIIVRSSLAPLWNISLEESVAGVADAGFDHLRRLGEKGIEIAGPYINSGVMVWNLERIRSMNYSAQLKKVKKRLPNPDFPDQDWINIMFETEKQILSPVWNCMSHLFSPEADLFAPYTEEEVSISRGNPRICHFTNIKPWTMTYNEHPYWFEYWEVLRSTPYAWLYPKGRAKKILFSSEDSFFLKKVRPVVKRLTGRA</sequence>
<evidence type="ECO:0000256" key="1">
    <source>
        <dbReference type="ARBA" id="ARBA00022676"/>
    </source>
</evidence>
<keyword evidence="1" id="KW-0328">Glycosyltransferase</keyword>
<evidence type="ECO:0000256" key="2">
    <source>
        <dbReference type="ARBA" id="ARBA00022679"/>
    </source>
</evidence>
<dbReference type="SUPFAM" id="SSF53448">
    <property type="entry name" value="Nucleotide-diphospho-sugar transferases"/>
    <property type="match status" value="1"/>
</dbReference>
<keyword evidence="5" id="KW-1185">Reference proteome</keyword>
<dbReference type="InterPro" id="IPR050748">
    <property type="entry name" value="Glycosyltrans_8_dom-fam"/>
</dbReference>